<feature type="non-terminal residue" evidence="2">
    <location>
        <position position="1"/>
    </location>
</feature>
<reference evidence="2 3" key="1">
    <citation type="submission" date="2024-02" db="EMBL/GenBank/DDBJ databases">
        <authorList>
            <person name="Chen Y."/>
            <person name="Shah S."/>
            <person name="Dougan E. K."/>
            <person name="Thang M."/>
            <person name="Chan C."/>
        </authorList>
    </citation>
    <scope>NUCLEOTIDE SEQUENCE [LARGE SCALE GENOMIC DNA]</scope>
</reference>
<name>A0ABP0NCU6_9DINO</name>
<feature type="region of interest" description="Disordered" evidence="1">
    <location>
        <begin position="226"/>
        <end position="266"/>
    </location>
</feature>
<sequence length="351" mass="39977">LKAFGVMEVNTMTKANEQRSSQEPPRIAIPENDMQNFMGQENWRQRIRKENLHAPRHAQFSVRSAVRALDVTKKPTQVHPSSCEPSANTARSYARNYIPREQLLWPETSQHEMGWLVQDVKGIPFAERNTILAPSQLGFGWRRRSAERRQECCESVLPRQPTPSTASSSGSGRSRMRSLEGPSNQAAVPSKMPVPWPSSAEQALPWFPGIGKLRRQRRLWRMQQREIRSGEDRQGEQLGVQEREEEQVEQRSQSSRPQSALPGNSAGFRTVVYNSANDKWLGPGDTPVLKPSSADHNVITSRSQKCREFLRNGPRSHWERHKPVSDMSSFAHGYTMLWGVNFFSSKGSQRH</sequence>
<dbReference type="EMBL" id="CAXAMM010027646">
    <property type="protein sequence ID" value="CAK9061218.1"/>
    <property type="molecule type" value="Genomic_DNA"/>
</dbReference>
<feature type="compositionally biased region" description="Low complexity" evidence="1">
    <location>
        <begin position="250"/>
        <end position="259"/>
    </location>
</feature>
<gene>
    <name evidence="2" type="ORF">SCF082_LOCUS32102</name>
</gene>
<keyword evidence="3" id="KW-1185">Reference proteome</keyword>
<evidence type="ECO:0000313" key="2">
    <source>
        <dbReference type="EMBL" id="CAK9061218.1"/>
    </source>
</evidence>
<evidence type="ECO:0000313" key="3">
    <source>
        <dbReference type="Proteomes" id="UP001642464"/>
    </source>
</evidence>
<organism evidence="2 3">
    <name type="scientific">Durusdinium trenchii</name>
    <dbReference type="NCBI Taxonomy" id="1381693"/>
    <lineage>
        <taxon>Eukaryota</taxon>
        <taxon>Sar</taxon>
        <taxon>Alveolata</taxon>
        <taxon>Dinophyceae</taxon>
        <taxon>Suessiales</taxon>
        <taxon>Symbiodiniaceae</taxon>
        <taxon>Durusdinium</taxon>
    </lineage>
</organism>
<dbReference type="Proteomes" id="UP001642464">
    <property type="component" value="Unassembled WGS sequence"/>
</dbReference>
<feature type="compositionally biased region" description="Basic and acidic residues" evidence="1">
    <location>
        <begin position="226"/>
        <end position="235"/>
    </location>
</feature>
<feature type="region of interest" description="Disordered" evidence="1">
    <location>
        <begin position="152"/>
        <end position="201"/>
    </location>
</feature>
<proteinExistence type="predicted"/>
<accession>A0ABP0NCU6</accession>
<evidence type="ECO:0000256" key="1">
    <source>
        <dbReference type="SAM" id="MobiDB-lite"/>
    </source>
</evidence>
<comment type="caution">
    <text evidence="2">The sequence shown here is derived from an EMBL/GenBank/DDBJ whole genome shotgun (WGS) entry which is preliminary data.</text>
</comment>
<protein>
    <submittedName>
        <fullName evidence="2">Uncharacterized protein</fullName>
    </submittedName>
</protein>